<dbReference type="RefSeq" id="WP_137479427.1">
    <property type="nucleotide sequence ID" value="NZ_SZZP01000010.1"/>
</dbReference>
<evidence type="ECO:0000313" key="2">
    <source>
        <dbReference type="EMBL" id="TKV80139.1"/>
    </source>
</evidence>
<evidence type="ECO:0000256" key="1">
    <source>
        <dbReference type="SAM" id="Phobius"/>
    </source>
</evidence>
<gene>
    <name evidence="2" type="ORF">FDV58_18000</name>
</gene>
<keyword evidence="1" id="KW-0472">Membrane</keyword>
<reference evidence="2 3" key="1">
    <citation type="submission" date="2019-05" db="EMBL/GenBank/DDBJ databases">
        <title>Draft Genome of Bradyrhizobium elkanii strain SEMIA 938, Used in Commercial Inoculants for Lupinus spp. in Brazil.</title>
        <authorList>
            <person name="Hungria M."/>
            <person name="Delamuta J.R.M."/>
            <person name="Ribeiro R.A."/>
            <person name="Nogueira M.A."/>
        </authorList>
    </citation>
    <scope>NUCLEOTIDE SEQUENCE [LARGE SCALE GENOMIC DNA]</scope>
    <source>
        <strain evidence="2 3">Semia 938</strain>
    </source>
</reference>
<protein>
    <recommendedName>
        <fullName evidence="4">DUF4760 domain-containing protein</fullName>
    </recommendedName>
</protein>
<name>A0A4U6RY14_BRAEL</name>
<dbReference type="AlphaFoldDB" id="A0A4U6RY14"/>
<accession>A0A4U6RY14</accession>
<keyword evidence="1" id="KW-0812">Transmembrane</keyword>
<organism evidence="2 3">
    <name type="scientific">Bradyrhizobium elkanii</name>
    <dbReference type="NCBI Taxonomy" id="29448"/>
    <lineage>
        <taxon>Bacteria</taxon>
        <taxon>Pseudomonadati</taxon>
        <taxon>Pseudomonadota</taxon>
        <taxon>Alphaproteobacteria</taxon>
        <taxon>Hyphomicrobiales</taxon>
        <taxon>Nitrobacteraceae</taxon>
        <taxon>Bradyrhizobium</taxon>
    </lineage>
</organism>
<proteinExistence type="predicted"/>
<dbReference type="Proteomes" id="UP000305095">
    <property type="component" value="Unassembled WGS sequence"/>
</dbReference>
<dbReference type="EMBL" id="SZZP01000010">
    <property type="protein sequence ID" value="TKV80139.1"/>
    <property type="molecule type" value="Genomic_DNA"/>
</dbReference>
<evidence type="ECO:0008006" key="4">
    <source>
        <dbReference type="Google" id="ProtNLM"/>
    </source>
</evidence>
<sequence length="241" mass="27601">MPDWDKILTQVAAVTAAPLPFLVAVLIVAGLIWWLLNWRYSALLGHKDAEIKLLERKIANSTAEPNDDFSSDPESTAPDKQAYREILDFCLDRLLPACHAQSRLQHEMIYRLCDNKFVAELAAEALHSEDDFRTGEFWKNYRRLSSGLAESPGPIITFDAIIDCIFELEKSHYKTFCERSLEIIKSKSASIVDVQQWTEWRDSHNALIDAYEPIKRDPRFGKLLRPARPSRWGEKITANSP</sequence>
<comment type="caution">
    <text evidence="2">The sequence shown here is derived from an EMBL/GenBank/DDBJ whole genome shotgun (WGS) entry which is preliminary data.</text>
</comment>
<keyword evidence="1" id="KW-1133">Transmembrane helix</keyword>
<evidence type="ECO:0000313" key="3">
    <source>
        <dbReference type="Proteomes" id="UP000305095"/>
    </source>
</evidence>
<feature type="transmembrane region" description="Helical" evidence="1">
    <location>
        <begin position="12"/>
        <end position="36"/>
    </location>
</feature>